<dbReference type="PANTHER" id="PTHR34406:SF1">
    <property type="entry name" value="PROTEIN YCEI"/>
    <property type="match status" value="1"/>
</dbReference>
<name>A0A212R6A8_9PROT</name>
<dbReference type="SUPFAM" id="SSF101874">
    <property type="entry name" value="YceI-like"/>
    <property type="match status" value="1"/>
</dbReference>
<dbReference type="EMBL" id="FYEH01000006">
    <property type="protein sequence ID" value="SNB67721.1"/>
    <property type="molecule type" value="Genomic_DNA"/>
</dbReference>
<protein>
    <submittedName>
        <fullName evidence="3">Polyisoprenoid-binding protein YceI</fullName>
    </submittedName>
</protein>
<evidence type="ECO:0000259" key="2">
    <source>
        <dbReference type="SMART" id="SM00867"/>
    </source>
</evidence>
<sequence length="194" mass="21484">MLRLAKAALLTIFVAVPLAAHAEPVAYTLDKSHTSITFDVDHFGFSTVHGRFPDFDGTITLDQQKPENSKVAFTVKAASIDTQWDKRDEHLRSDAFFNVAKFPDITFTSTKVVVDKKDKNAAEVTGNLTLIGVTKPVTFHVKLRKLEKSPITQKMTAGLEVEGKIKRTDFGMSAYAPMVGDEIPLRIDTEAFIN</sequence>
<feature type="signal peptide" evidence="1">
    <location>
        <begin position="1"/>
        <end position="22"/>
    </location>
</feature>
<dbReference type="Pfam" id="PF04264">
    <property type="entry name" value="YceI"/>
    <property type="match status" value="1"/>
</dbReference>
<dbReference type="SMART" id="SM00867">
    <property type="entry name" value="YceI"/>
    <property type="match status" value="1"/>
</dbReference>
<dbReference type="RefSeq" id="WP_165769531.1">
    <property type="nucleotide sequence ID" value="NZ_FYEH01000006.1"/>
</dbReference>
<evidence type="ECO:0000256" key="1">
    <source>
        <dbReference type="SAM" id="SignalP"/>
    </source>
</evidence>
<gene>
    <name evidence="3" type="ORF">SAMN07250955_10628</name>
</gene>
<dbReference type="Gene3D" id="2.40.128.110">
    <property type="entry name" value="Lipid/polyisoprenoid-binding, YceI-like"/>
    <property type="match status" value="1"/>
</dbReference>
<keyword evidence="4" id="KW-1185">Reference proteome</keyword>
<evidence type="ECO:0000313" key="4">
    <source>
        <dbReference type="Proteomes" id="UP000197065"/>
    </source>
</evidence>
<evidence type="ECO:0000313" key="3">
    <source>
        <dbReference type="EMBL" id="SNB67721.1"/>
    </source>
</evidence>
<dbReference type="PANTHER" id="PTHR34406">
    <property type="entry name" value="PROTEIN YCEI"/>
    <property type="match status" value="1"/>
</dbReference>
<dbReference type="Proteomes" id="UP000197065">
    <property type="component" value="Unassembled WGS sequence"/>
</dbReference>
<feature type="domain" description="Lipid/polyisoprenoid-binding YceI-like" evidence="2">
    <location>
        <begin position="26"/>
        <end position="192"/>
    </location>
</feature>
<accession>A0A212R6A8</accession>
<dbReference type="InterPro" id="IPR036761">
    <property type="entry name" value="TTHA0802/YceI-like_sf"/>
</dbReference>
<proteinExistence type="predicted"/>
<feature type="chain" id="PRO_5013166056" evidence="1">
    <location>
        <begin position="23"/>
        <end position="194"/>
    </location>
</feature>
<organism evidence="3 4">
    <name type="scientific">Arboricoccus pini</name>
    <dbReference type="NCBI Taxonomy" id="1963835"/>
    <lineage>
        <taxon>Bacteria</taxon>
        <taxon>Pseudomonadati</taxon>
        <taxon>Pseudomonadota</taxon>
        <taxon>Alphaproteobacteria</taxon>
        <taxon>Geminicoccales</taxon>
        <taxon>Geminicoccaceae</taxon>
        <taxon>Arboricoccus</taxon>
    </lineage>
</organism>
<reference evidence="3 4" key="1">
    <citation type="submission" date="2017-06" db="EMBL/GenBank/DDBJ databases">
        <authorList>
            <person name="Kim H.J."/>
            <person name="Triplett B.A."/>
        </authorList>
    </citation>
    <scope>NUCLEOTIDE SEQUENCE [LARGE SCALE GENOMIC DNA]</scope>
    <source>
        <strain evidence="3 4">B29T1</strain>
    </source>
</reference>
<dbReference type="InterPro" id="IPR007372">
    <property type="entry name" value="Lipid/polyisoprenoid-bd_YceI"/>
</dbReference>
<keyword evidence="1" id="KW-0732">Signal</keyword>
<dbReference type="AlphaFoldDB" id="A0A212R6A8"/>